<organism evidence="2 3">
    <name type="scientific">Actinoplanes awajinensis subsp. mycoplanecinus</name>
    <dbReference type="NCBI Taxonomy" id="135947"/>
    <lineage>
        <taxon>Bacteria</taxon>
        <taxon>Bacillati</taxon>
        <taxon>Actinomycetota</taxon>
        <taxon>Actinomycetes</taxon>
        <taxon>Micromonosporales</taxon>
        <taxon>Micromonosporaceae</taxon>
        <taxon>Actinoplanes</taxon>
    </lineage>
</organism>
<dbReference type="AlphaFoldDB" id="A0A117MJX9"/>
<keyword evidence="3" id="KW-1185">Reference proteome</keyword>
<keyword evidence="1" id="KW-1133">Transmembrane helix</keyword>
<feature type="transmembrane region" description="Helical" evidence="1">
    <location>
        <begin position="78"/>
        <end position="102"/>
    </location>
</feature>
<sequence>MLTLVRSELYRMATIRSSWVSIALFGAVTAAAGVVDADWWALFAGIGAFGISVMTVTQHFQHRTAALLYLARPQRFTVLLAQVVTTVVISWLVAAVSGVTVVSKWGTWTYYHALVAVPIMAVFGAALAAVVRRSVWLLSGFGVWFVIVEGVAGQFKYPLPMTSYLDASRGDAFGIEIFLVWAVAALAVAAVALRRDLSGD</sequence>
<feature type="transmembrane region" description="Helical" evidence="1">
    <location>
        <begin position="12"/>
        <end position="33"/>
    </location>
</feature>
<evidence type="ECO:0000313" key="2">
    <source>
        <dbReference type="EMBL" id="KUL21517.1"/>
    </source>
</evidence>
<dbReference type="Proteomes" id="UP000053244">
    <property type="component" value="Unassembled WGS sequence"/>
</dbReference>
<feature type="transmembrane region" description="Helical" evidence="1">
    <location>
        <begin position="108"/>
        <end position="128"/>
    </location>
</feature>
<reference evidence="2 3" key="1">
    <citation type="submission" date="2015-10" db="EMBL/GenBank/DDBJ databases">
        <authorList>
            <person name="Gilbert D.G."/>
        </authorList>
    </citation>
    <scope>NUCLEOTIDE SEQUENCE [LARGE SCALE GENOMIC DNA]</scope>
    <source>
        <strain evidence="2 3">NRRL B-16712</strain>
    </source>
</reference>
<feature type="transmembrane region" description="Helical" evidence="1">
    <location>
        <begin position="172"/>
        <end position="193"/>
    </location>
</feature>
<feature type="transmembrane region" description="Helical" evidence="1">
    <location>
        <begin position="135"/>
        <end position="152"/>
    </location>
</feature>
<comment type="caution">
    <text evidence="2">The sequence shown here is derived from an EMBL/GenBank/DDBJ whole genome shotgun (WGS) entry which is preliminary data.</text>
</comment>
<keyword evidence="1" id="KW-0472">Membrane</keyword>
<evidence type="ECO:0008006" key="4">
    <source>
        <dbReference type="Google" id="ProtNLM"/>
    </source>
</evidence>
<keyword evidence="1" id="KW-0812">Transmembrane</keyword>
<evidence type="ECO:0000313" key="3">
    <source>
        <dbReference type="Proteomes" id="UP000053244"/>
    </source>
</evidence>
<accession>A0A117MJX9</accession>
<gene>
    <name evidence="2" type="ORF">ADL15_50625</name>
</gene>
<feature type="transmembrane region" description="Helical" evidence="1">
    <location>
        <begin position="39"/>
        <end position="57"/>
    </location>
</feature>
<evidence type="ECO:0000256" key="1">
    <source>
        <dbReference type="SAM" id="Phobius"/>
    </source>
</evidence>
<proteinExistence type="predicted"/>
<name>A0A117MJX9_9ACTN</name>
<protein>
    <recommendedName>
        <fullName evidence="4">ABC transporter permease</fullName>
    </recommendedName>
</protein>
<dbReference type="EMBL" id="LLZH01000352">
    <property type="protein sequence ID" value="KUL21517.1"/>
    <property type="molecule type" value="Genomic_DNA"/>
</dbReference>